<feature type="compositionally biased region" description="Basic residues" evidence="1">
    <location>
        <begin position="337"/>
        <end position="347"/>
    </location>
</feature>
<feature type="compositionally biased region" description="Low complexity" evidence="1">
    <location>
        <begin position="85"/>
        <end position="94"/>
    </location>
</feature>
<feature type="compositionally biased region" description="Low complexity" evidence="1">
    <location>
        <begin position="1048"/>
        <end position="1067"/>
    </location>
</feature>
<dbReference type="Proteomes" id="UP000092993">
    <property type="component" value="Unassembled WGS sequence"/>
</dbReference>
<feature type="compositionally biased region" description="Basic and acidic residues" evidence="1">
    <location>
        <begin position="918"/>
        <end position="928"/>
    </location>
</feature>
<gene>
    <name evidence="2" type="primary">NSP1</name>
    <name evidence="2" type="ORF">A0H81_04613</name>
</gene>
<feature type="region of interest" description="Disordered" evidence="1">
    <location>
        <begin position="279"/>
        <end position="301"/>
    </location>
</feature>
<feature type="region of interest" description="Disordered" evidence="1">
    <location>
        <begin position="14"/>
        <end position="102"/>
    </location>
</feature>
<feature type="compositionally biased region" description="Polar residues" evidence="1">
    <location>
        <begin position="363"/>
        <end position="373"/>
    </location>
</feature>
<feature type="region of interest" description="Disordered" evidence="1">
    <location>
        <begin position="881"/>
        <end position="1172"/>
    </location>
</feature>
<feature type="region of interest" description="Disordered" evidence="1">
    <location>
        <begin position="198"/>
        <end position="229"/>
    </location>
</feature>
<proteinExistence type="predicted"/>
<comment type="caution">
    <text evidence="2">The sequence shown here is derived from an EMBL/GenBank/DDBJ whole genome shotgun (WGS) entry which is preliminary data.</text>
</comment>
<dbReference type="STRING" id="5627.A0A1C7MHE5"/>
<feature type="compositionally biased region" description="Low complexity" evidence="1">
    <location>
        <begin position="1025"/>
        <end position="1041"/>
    </location>
</feature>
<protein>
    <submittedName>
        <fullName evidence="2">Nucleoporin NSP1</fullName>
    </submittedName>
</protein>
<evidence type="ECO:0000313" key="2">
    <source>
        <dbReference type="EMBL" id="OBZ75786.1"/>
    </source>
</evidence>
<name>A0A1C7MHE5_GRIFR</name>
<feature type="compositionally biased region" description="Acidic residues" evidence="1">
    <location>
        <begin position="322"/>
        <end position="334"/>
    </location>
</feature>
<reference evidence="2 3" key="1">
    <citation type="submission" date="2016-03" db="EMBL/GenBank/DDBJ databases">
        <title>Whole genome sequencing of Grifola frondosa 9006-11.</title>
        <authorList>
            <person name="Min B."/>
            <person name="Park H."/>
            <person name="Kim J.-G."/>
            <person name="Cho H."/>
            <person name="Oh Y.-L."/>
            <person name="Kong W.-S."/>
            <person name="Choi I.-G."/>
        </authorList>
    </citation>
    <scope>NUCLEOTIDE SEQUENCE [LARGE SCALE GENOMIC DNA]</scope>
    <source>
        <strain evidence="2 3">9006-11</strain>
    </source>
</reference>
<organism evidence="2 3">
    <name type="scientific">Grifola frondosa</name>
    <name type="common">Maitake</name>
    <name type="synonym">Polyporus frondosus</name>
    <dbReference type="NCBI Taxonomy" id="5627"/>
    <lineage>
        <taxon>Eukaryota</taxon>
        <taxon>Fungi</taxon>
        <taxon>Dikarya</taxon>
        <taxon>Basidiomycota</taxon>
        <taxon>Agaricomycotina</taxon>
        <taxon>Agaricomycetes</taxon>
        <taxon>Polyporales</taxon>
        <taxon>Grifolaceae</taxon>
        <taxon>Grifola</taxon>
    </lineage>
</organism>
<dbReference type="EMBL" id="LUGG01000004">
    <property type="protein sequence ID" value="OBZ75786.1"/>
    <property type="molecule type" value="Genomic_DNA"/>
</dbReference>
<dbReference type="AlphaFoldDB" id="A0A1C7MHE5"/>
<evidence type="ECO:0000256" key="1">
    <source>
        <dbReference type="SAM" id="MobiDB-lite"/>
    </source>
</evidence>
<feature type="compositionally biased region" description="Polar residues" evidence="1">
    <location>
        <begin position="1077"/>
        <end position="1102"/>
    </location>
</feature>
<sequence>MTVVFGLEDLQDISGKRRRSQLDTSRDDRDQDEGDRQLKRKRLGSPEVQLGQSRQQARPAQGYLDVPEALLPRQVAPRETQHGRSSSLALALSSQEPLRARRTLSPAPSAAFVQPMLRTHSMDPALSRALTRDASMQDVFTPMSRDVTMSPVRQIIPLRARTSVTPQPSSQMFGATVQRPLQQPAEQAVLTLGTIMEADRQSRSPQRQRSTLFLGPRPGSNVAGPSAPRGMRTTAEKALNDLDVFKTPLLPTRLRESSALPDIFKPKKVHMPVLMRKEREHKPQLGRADEDEASPVKPYAGRGGMKRLLARRRMEEEEEAEIEEAAAIEEDDEESYRRKRRDVKRRSKADDSAFKLPPPAPSTRVTGREQSSLRVGRTRTARNHIARPLLGPKNRFSAASDEDEADEQMIVGDESASKEKSVEEPLKKSSFFEGPAGFSFAKDTAPILHDSSNAREPPIAALPFSLSKSTAASSISPTKPTLSIEMVVDLEKITQPTATTGAALSIPAIVSSVPSLDASTALVPPAPTPAKISVTVEPSGASAPTANASSIPNFFANSSIFLKPGVTITPPEAAPSTSAVEDARKEGSIPVAAPGPSAPPIFSAQAPATAQPPSPPKASVTQSSIPTLTSLFGGTPGSGTLVSVFGGVAATSLLGSAPSTAAKEVTPAVSNFGAAAAPTTPASNAPAAVAPTAFPPAASVPAVATPAEAASAVTAPASSFPFPFGAPAKPAAPTAATSQQFGFGAPAKPAEPASSPFLFGAPKADLAKEQEIKPAATAETSKPSLFGAPLSSTNGAEVAKSTFSFGQPVAAPAATPAVEPPKPLFGASGTSSAFSFGQPTKQAQVPATKMPFSFGTGPATPTIEKPSFPFGSSASTGLASGMPFGAPSSGSNGADVSSKPFTFGAPSTLARQVTPPHQDQEVRMDESPTRGGAMDINGDEKQDSLKPSSGFSFGSAPGVSPFGQSNQSGSSPFGFGPKVEAKTDAKPTSVFGGGFGQGGSTGFNFGQKSVESTQSPLSPSPFGMPFGQPSTTPTTTAPAFPFGGGPSSTGFGHPSSTVSSAPASPSTFNAPFAFGATPTSATAPSNPFSFGSQPASPVTTNPVLPPPAGTSSVPFAFGQPSSVTAQSSAFGATTAPPTGGALFTMGAAPAPTTGPSGRAIKKLPTRSRKPPR</sequence>
<feature type="region of interest" description="Disordered" evidence="1">
    <location>
        <begin position="572"/>
        <end position="622"/>
    </location>
</feature>
<feature type="compositionally biased region" description="Low complexity" evidence="1">
    <location>
        <begin position="947"/>
        <end position="963"/>
    </location>
</feature>
<dbReference type="OMA" id="KEPAHNT"/>
<feature type="compositionally biased region" description="Polar residues" evidence="1">
    <location>
        <begin position="1109"/>
        <end position="1131"/>
    </location>
</feature>
<evidence type="ECO:0000313" key="3">
    <source>
        <dbReference type="Proteomes" id="UP000092993"/>
    </source>
</evidence>
<feature type="compositionally biased region" description="Basic residues" evidence="1">
    <location>
        <begin position="1159"/>
        <end position="1172"/>
    </location>
</feature>
<feature type="compositionally biased region" description="Gly residues" evidence="1">
    <location>
        <begin position="991"/>
        <end position="1001"/>
    </location>
</feature>
<keyword evidence="3" id="KW-1185">Reference proteome</keyword>
<feature type="compositionally biased region" description="Polar residues" evidence="1">
    <location>
        <begin position="1007"/>
        <end position="1017"/>
    </location>
</feature>
<dbReference type="OrthoDB" id="3230904at2759"/>
<accession>A0A1C7MHE5</accession>
<feature type="region of interest" description="Disordered" evidence="1">
    <location>
        <begin position="322"/>
        <end position="405"/>
    </location>
</feature>
<feature type="compositionally biased region" description="Basic residues" evidence="1">
    <location>
        <begin position="376"/>
        <end position="385"/>
    </location>
</feature>
<feature type="compositionally biased region" description="Basic and acidic residues" evidence="1">
    <location>
        <begin position="20"/>
        <end position="37"/>
    </location>
</feature>